<evidence type="ECO:0000256" key="1">
    <source>
        <dbReference type="SAM" id="SignalP"/>
    </source>
</evidence>
<keyword evidence="1" id="KW-0732">Signal</keyword>
<dbReference type="InterPro" id="IPR011050">
    <property type="entry name" value="Pectin_lyase_fold/virulence"/>
</dbReference>
<dbReference type="InterPro" id="IPR006626">
    <property type="entry name" value="PbH1"/>
</dbReference>
<dbReference type="Proteomes" id="UP000639274">
    <property type="component" value="Chromosome"/>
</dbReference>
<dbReference type="KEGG" id="lsf:I8J32_014750"/>
<gene>
    <name evidence="3" type="ORF">I8J32_014750</name>
</gene>
<name>A0A975ASD8_9GAMM</name>
<reference evidence="3 4" key="1">
    <citation type="submission" date="2021-03" db="EMBL/GenBank/DDBJ databases">
        <title>Lysobacter sp. nov. isolated from soil of gangwondo yeongwol, south Korea.</title>
        <authorList>
            <person name="Kim K.R."/>
            <person name="Kim K.H."/>
            <person name="Jeon C.O."/>
        </authorList>
    </citation>
    <scope>NUCLEOTIDE SEQUENCE [LARGE SCALE GENOMIC DNA]</scope>
    <source>
        <strain evidence="3 4">R19</strain>
    </source>
</reference>
<organism evidence="3 4">
    <name type="scientific">Agrilutibacter solisilvae</name>
    <dbReference type="NCBI Taxonomy" id="2763317"/>
    <lineage>
        <taxon>Bacteria</taxon>
        <taxon>Pseudomonadati</taxon>
        <taxon>Pseudomonadota</taxon>
        <taxon>Gammaproteobacteria</taxon>
        <taxon>Lysobacterales</taxon>
        <taxon>Lysobacteraceae</taxon>
        <taxon>Agrilutibacter</taxon>
    </lineage>
</organism>
<proteinExistence type="predicted"/>
<keyword evidence="4" id="KW-1185">Reference proteome</keyword>
<dbReference type="InterPro" id="IPR012334">
    <property type="entry name" value="Pectin_lyas_fold"/>
</dbReference>
<feature type="chain" id="PRO_5037011380" evidence="1">
    <location>
        <begin position="23"/>
        <end position="281"/>
    </location>
</feature>
<dbReference type="Pfam" id="PF13229">
    <property type="entry name" value="Beta_helix"/>
    <property type="match status" value="1"/>
</dbReference>
<dbReference type="InterPro" id="IPR039448">
    <property type="entry name" value="Beta_helix"/>
</dbReference>
<dbReference type="RefSeq" id="WP_200615856.1">
    <property type="nucleotide sequence ID" value="NZ_CP071518.1"/>
</dbReference>
<dbReference type="SUPFAM" id="SSF51126">
    <property type="entry name" value="Pectin lyase-like"/>
    <property type="match status" value="1"/>
</dbReference>
<feature type="domain" description="Right handed beta helix" evidence="2">
    <location>
        <begin position="58"/>
        <end position="178"/>
    </location>
</feature>
<feature type="signal peptide" evidence="1">
    <location>
        <begin position="1"/>
        <end position="22"/>
    </location>
</feature>
<evidence type="ECO:0000259" key="2">
    <source>
        <dbReference type="Pfam" id="PF13229"/>
    </source>
</evidence>
<evidence type="ECO:0000313" key="3">
    <source>
        <dbReference type="EMBL" id="QSX77964.1"/>
    </source>
</evidence>
<dbReference type="EMBL" id="CP071518">
    <property type="protein sequence ID" value="QSX77964.1"/>
    <property type="molecule type" value="Genomic_DNA"/>
</dbReference>
<accession>A0A975ASD8</accession>
<dbReference type="NCBIfam" id="TIGR03804">
    <property type="entry name" value="para_beta_helix"/>
    <property type="match status" value="1"/>
</dbReference>
<dbReference type="SMART" id="SM00710">
    <property type="entry name" value="PbH1"/>
    <property type="match status" value="5"/>
</dbReference>
<dbReference type="InterPro" id="IPR022441">
    <property type="entry name" value="Para_beta_helix_rpt-2"/>
</dbReference>
<dbReference type="Gene3D" id="2.160.20.10">
    <property type="entry name" value="Single-stranded right-handed beta-helix, Pectin lyase-like"/>
    <property type="match status" value="1"/>
</dbReference>
<evidence type="ECO:0000313" key="4">
    <source>
        <dbReference type="Proteomes" id="UP000639274"/>
    </source>
</evidence>
<dbReference type="AlphaFoldDB" id="A0A975ASD8"/>
<sequence>MINPLRLLLIGALLLSPLAARAETHATCAGFIDSVPTAINTQGTWCLRHDLSTAVTMGSAIEISTNNVTIDCNNFKLGGLAAGVSSMAMGIRTANHQNITVRNCNVRGFNIGINFYGGAGHLVEDNRLDNNLVYGIYVYAGNSLIRRNRVFDTGGSPGEPAPTGIWASANIFDNEISGVFGSAANVYPRGIVHMLTGGGVIQGNHVSGLATSGAGTAQGIAASSSGTRVQGNHISAQAMTNGVGVYAPGGASFCLENTVFNYQTPLQDCGWSVGNLALNSP</sequence>
<protein>
    <submittedName>
        <fullName evidence="3">Right-handed parallel beta-helix repeat-containing protein</fullName>
    </submittedName>
</protein>